<dbReference type="AlphaFoldDB" id="A0A840PS32"/>
<gene>
    <name evidence="1" type="ORF">HNR36_000346</name>
</gene>
<evidence type="ECO:0000313" key="2">
    <source>
        <dbReference type="Proteomes" id="UP000557217"/>
    </source>
</evidence>
<evidence type="ECO:0000313" key="1">
    <source>
        <dbReference type="EMBL" id="MBB5147964.1"/>
    </source>
</evidence>
<reference evidence="1 2" key="1">
    <citation type="submission" date="2020-08" db="EMBL/GenBank/DDBJ databases">
        <title>Genomic Encyclopedia of Type Strains, Phase IV (KMG-IV): sequencing the most valuable type-strain genomes for metagenomic binning, comparative biology and taxonomic classification.</title>
        <authorList>
            <person name="Goeker M."/>
        </authorList>
    </citation>
    <scope>NUCLEOTIDE SEQUENCE [LARGE SCALE GENOMIC DNA]</scope>
    <source>
        <strain evidence="1 2">DSM 10633</strain>
    </source>
</reference>
<accession>A0A840PS32</accession>
<proteinExistence type="predicted"/>
<organism evidence="1 2">
    <name type="scientific">Ureibacillus thermosphaericus</name>
    <dbReference type="NCBI Taxonomy" id="51173"/>
    <lineage>
        <taxon>Bacteria</taxon>
        <taxon>Bacillati</taxon>
        <taxon>Bacillota</taxon>
        <taxon>Bacilli</taxon>
        <taxon>Bacillales</taxon>
        <taxon>Caryophanaceae</taxon>
        <taxon>Ureibacillus</taxon>
    </lineage>
</organism>
<sequence>MECKVGGMIHFDDGKERPISLTLELPKQFSSREIVDLIH</sequence>
<comment type="caution">
    <text evidence="1">The sequence shown here is derived from an EMBL/GenBank/DDBJ whole genome shotgun (WGS) entry which is preliminary data.</text>
</comment>
<keyword evidence="2" id="KW-1185">Reference proteome</keyword>
<dbReference type="Proteomes" id="UP000557217">
    <property type="component" value="Unassembled WGS sequence"/>
</dbReference>
<dbReference type="EMBL" id="JACHGZ010000002">
    <property type="protein sequence ID" value="MBB5147964.1"/>
    <property type="molecule type" value="Genomic_DNA"/>
</dbReference>
<protein>
    <submittedName>
        <fullName evidence="1">Uncharacterized protein</fullName>
    </submittedName>
</protein>
<name>A0A840PS32_URETH</name>